<dbReference type="EMBL" id="BMAU01021175">
    <property type="protein sequence ID" value="GFX93615.1"/>
    <property type="molecule type" value="Genomic_DNA"/>
</dbReference>
<dbReference type="AlphaFoldDB" id="A0A8X6RNH1"/>
<evidence type="ECO:0000313" key="2">
    <source>
        <dbReference type="Proteomes" id="UP000887159"/>
    </source>
</evidence>
<keyword evidence="2" id="KW-1185">Reference proteome</keyword>
<name>A0A8X6RNH1_TRICX</name>
<organism evidence="1 2">
    <name type="scientific">Trichonephila clavipes</name>
    <name type="common">Golden silk orbweaver</name>
    <name type="synonym">Nephila clavipes</name>
    <dbReference type="NCBI Taxonomy" id="2585209"/>
    <lineage>
        <taxon>Eukaryota</taxon>
        <taxon>Metazoa</taxon>
        <taxon>Ecdysozoa</taxon>
        <taxon>Arthropoda</taxon>
        <taxon>Chelicerata</taxon>
        <taxon>Arachnida</taxon>
        <taxon>Araneae</taxon>
        <taxon>Araneomorphae</taxon>
        <taxon>Entelegynae</taxon>
        <taxon>Araneoidea</taxon>
        <taxon>Nephilidae</taxon>
        <taxon>Trichonephila</taxon>
    </lineage>
</organism>
<protein>
    <submittedName>
        <fullName evidence="1">Uncharacterized protein</fullName>
    </submittedName>
</protein>
<gene>
    <name evidence="1" type="ORF">TNCV_1587921</name>
</gene>
<accession>A0A8X6RNH1</accession>
<evidence type="ECO:0000313" key="1">
    <source>
        <dbReference type="EMBL" id="GFX93615.1"/>
    </source>
</evidence>
<sequence>MNTFSRKILSVQLALFLDGSKGMTVNLTCLVGLHNHQISIQFRICGMGSNRAFDSWIQYHPIRKNWKVQFIGYSLQFLILFKNNSHSCQGKPRAKDDPILYIRSGHKNMVTPCMKETSYSLITRSPLLDPY</sequence>
<proteinExistence type="predicted"/>
<reference evidence="1" key="1">
    <citation type="submission" date="2020-08" db="EMBL/GenBank/DDBJ databases">
        <title>Multicomponent nature underlies the extraordinary mechanical properties of spider dragline silk.</title>
        <authorList>
            <person name="Kono N."/>
            <person name="Nakamura H."/>
            <person name="Mori M."/>
            <person name="Yoshida Y."/>
            <person name="Ohtoshi R."/>
            <person name="Malay A.D."/>
            <person name="Moran D.A.P."/>
            <person name="Tomita M."/>
            <person name="Numata K."/>
            <person name="Arakawa K."/>
        </authorList>
    </citation>
    <scope>NUCLEOTIDE SEQUENCE</scope>
</reference>
<comment type="caution">
    <text evidence="1">The sequence shown here is derived from an EMBL/GenBank/DDBJ whole genome shotgun (WGS) entry which is preliminary data.</text>
</comment>
<dbReference type="Proteomes" id="UP000887159">
    <property type="component" value="Unassembled WGS sequence"/>
</dbReference>